<dbReference type="InterPro" id="IPR039848">
    <property type="entry name" value="Ribosomal_mS35_mt"/>
</dbReference>
<dbReference type="STRING" id="1399860.A0A2C5Y1Y9"/>
<accession>A0A2C5Y1Y9</accession>
<dbReference type="EMBL" id="NJET01000110">
    <property type="protein sequence ID" value="PHH61242.1"/>
    <property type="molecule type" value="Genomic_DNA"/>
</dbReference>
<sequence length="347" mass="40429">MADEAETKDEDAEANAEPVLLRKMYKNFVKEATLENLQALDTMAQENGFNSMEDEVEAALVERKLLNEDKEMMQRITTELNQRKSVPPTSFWHDEDDEECIEDEEEFDDDDITSMAHGKLEEIRDMRHYARLTVWEMPLLAKFAKPFVPPSNEEILRWRYTSYMGEVHPAETKVVLQFEVKGLGLEPVQANKLRKLAGPRYNPETDVVKMSCESFEHQAQNKRYLSDLVESLVEAAKDPTDTFEDVPLDVRHHQPRIKPRFPPEWRMSDQRQDQLEKHRLAVISEDHKKATEGKIIDGKQLIDDWLLKKKMGLDTKLESQRAKFQSPKMSAWPGKESRSLGTRKAWR</sequence>
<comment type="caution">
    <text evidence="3">The sequence shown here is derived from an EMBL/GenBank/DDBJ whole genome shotgun (WGS) entry which is preliminary data.</text>
</comment>
<evidence type="ECO:0000313" key="4">
    <source>
        <dbReference type="Proteomes" id="UP000226192"/>
    </source>
</evidence>
<organism evidence="3 4">
    <name type="scientific">Ophiocordyceps australis</name>
    <dbReference type="NCBI Taxonomy" id="1399860"/>
    <lineage>
        <taxon>Eukaryota</taxon>
        <taxon>Fungi</taxon>
        <taxon>Dikarya</taxon>
        <taxon>Ascomycota</taxon>
        <taxon>Pezizomycotina</taxon>
        <taxon>Sordariomycetes</taxon>
        <taxon>Hypocreomycetidae</taxon>
        <taxon>Hypocreales</taxon>
        <taxon>Ophiocordycipitaceae</taxon>
        <taxon>Ophiocordyceps</taxon>
    </lineage>
</organism>
<feature type="region of interest" description="Disordered" evidence="1">
    <location>
        <begin position="318"/>
        <end position="347"/>
    </location>
</feature>
<dbReference type="PANTHER" id="PTHR13490">
    <property type="entry name" value="MITOCHONDRIAL 28S RIBOSOMAL PROTEIN S28"/>
    <property type="match status" value="1"/>
</dbReference>
<dbReference type="AlphaFoldDB" id="A0A2C5Y1Y9"/>
<dbReference type="GO" id="GO:0003735">
    <property type="term" value="F:structural constituent of ribosome"/>
    <property type="evidence" value="ECO:0007669"/>
    <property type="project" value="InterPro"/>
</dbReference>
<evidence type="ECO:0000313" key="3">
    <source>
        <dbReference type="EMBL" id="PHH61242.1"/>
    </source>
</evidence>
<proteinExistence type="predicted"/>
<dbReference type="PANTHER" id="PTHR13490:SF0">
    <property type="entry name" value="SMALL RIBOSOMAL SUBUNIT PROTEIN MS35"/>
    <property type="match status" value="1"/>
</dbReference>
<dbReference type="GO" id="GO:0032543">
    <property type="term" value="P:mitochondrial translation"/>
    <property type="evidence" value="ECO:0007669"/>
    <property type="project" value="InterPro"/>
</dbReference>
<dbReference type="Pfam" id="PF10213">
    <property type="entry name" value="MRP-S28"/>
    <property type="match status" value="1"/>
</dbReference>
<dbReference type="OrthoDB" id="283424at2759"/>
<name>A0A2C5Y1Y9_9HYPO</name>
<keyword evidence="4" id="KW-1185">Reference proteome</keyword>
<evidence type="ECO:0000259" key="2">
    <source>
        <dbReference type="Pfam" id="PF10213"/>
    </source>
</evidence>
<feature type="domain" description="Small ribosomal subunit protein mS35 mitochondrial conserved" evidence="2">
    <location>
        <begin position="146"/>
        <end position="265"/>
    </location>
</feature>
<reference evidence="3 4" key="1">
    <citation type="submission" date="2017-06" db="EMBL/GenBank/DDBJ databases">
        <title>Ant-infecting Ophiocordyceps genomes reveal a high diversity of potential behavioral manipulation genes and a possible major role for enterotoxins.</title>
        <authorList>
            <person name="De Bekker C."/>
            <person name="Evans H.C."/>
            <person name="Brachmann A."/>
            <person name="Hughes D.P."/>
        </authorList>
    </citation>
    <scope>NUCLEOTIDE SEQUENCE [LARGE SCALE GENOMIC DNA]</scope>
    <source>
        <strain evidence="3 4">Map64</strain>
    </source>
</reference>
<protein>
    <recommendedName>
        <fullName evidence="2">Small ribosomal subunit protein mS35 mitochondrial conserved domain-containing protein</fullName>
    </recommendedName>
</protein>
<dbReference type="GO" id="GO:0005763">
    <property type="term" value="C:mitochondrial small ribosomal subunit"/>
    <property type="evidence" value="ECO:0007669"/>
    <property type="project" value="TreeGrafter"/>
</dbReference>
<dbReference type="InterPro" id="IPR019349">
    <property type="entry name" value="Ribosomal_mS35_mit"/>
</dbReference>
<evidence type="ECO:0000256" key="1">
    <source>
        <dbReference type="SAM" id="MobiDB-lite"/>
    </source>
</evidence>
<gene>
    <name evidence="3" type="ORF">CDD81_620</name>
</gene>
<dbReference type="Proteomes" id="UP000226192">
    <property type="component" value="Unassembled WGS sequence"/>
</dbReference>